<accession>A0A7R8WJZ1</accession>
<sequence length="198" mass="22518">LHTLTSIFSLPQEFGTCFAKMNTLCSRANALLAFTLSVLASLTFICFLSTFFEAYKANVDIKTFKATVKNVPDYSAAREYNDLGFITFDLKADLTSLFNWNVKQLFLYLTAEYETPNNKLNQVVLWDKIIQRGENPILDYHGLNTKYYFWDDGKGLKGNQNVTLTLSWNVVPNAGHLPNVFGVGSHRFQFPAEYHSKS</sequence>
<keyword evidence="5" id="KW-0735">Signal-anchor</keyword>
<evidence type="ECO:0000256" key="3">
    <source>
        <dbReference type="ARBA" id="ARBA00022692"/>
    </source>
</evidence>
<organism evidence="10">
    <name type="scientific">Cyprideis torosa</name>
    <dbReference type="NCBI Taxonomy" id="163714"/>
    <lineage>
        <taxon>Eukaryota</taxon>
        <taxon>Metazoa</taxon>
        <taxon>Ecdysozoa</taxon>
        <taxon>Arthropoda</taxon>
        <taxon>Crustacea</taxon>
        <taxon>Oligostraca</taxon>
        <taxon>Ostracoda</taxon>
        <taxon>Podocopa</taxon>
        <taxon>Podocopida</taxon>
        <taxon>Cytherocopina</taxon>
        <taxon>Cytheroidea</taxon>
        <taxon>Cytherideidae</taxon>
        <taxon>Cyprideis</taxon>
    </lineage>
</organism>
<reference evidence="10" key="1">
    <citation type="submission" date="2020-11" db="EMBL/GenBank/DDBJ databases">
        <authorList>
            <person name="Tran Van P."/>
        </authorList>
    </citation>
    <scope>NUCLEOTIDE SEQUENCE</scope>
</reference>
<evidence type="ECO:0000256" key="8">
    <source>
        <dbReference type="ARBA" id="ARBA00029556"/>
    </source>
</evidence>
<comment type="subcellular location">
    <subcellularLocation>
        <location evidence="1">Endoplasmic reticulum membrane</location>
        <topology evidence="1">Single-pass type II membrane protein</topology>
    </subcellularLocation>
</comment>
<dbReference type="GO" id="GO:0006465">
    <property type="term" value="P:signal peptide processing"/>
    <property type="evidence" value="ECO:0007669"/>
    <property type="project" value="InterPro"/>
</dbReference>
<keyword evidence="4" id="KW-0256">Endoplasmic reticulum</keyword>
<evidence type="ECO:0000256" key="9">
    <source>
        <dbReference type="ARBA" id="ARBA00046080"/>
    </source>
</evidence>
<comment type="function">
    <text evidence="9">Essential component of the signal peptidase complex (SPC) which catalyzes the cleavage of N-terminal signal sequences from nascent proteins as they are translocated into the lumen of the endoplasmic reticulum. Essential for the SPC catalytic activity, possibly by stabilizing and positioning the active center of the complex close to the lumenal surface.</text>
</comment>
<evidence type="ECO:0000256" key="7">
    <source>
        <dbReference type="ARBA" id="ARBA00023136"/>
    </source>
</evidence>
<evidence type="ECO:0000256" key="5">
    <source>
        <dbReference type="ARBA" id="ARBA00022968"/>
    </source>
</evidence>
<dbReference type="AlphaFoldDB" id="A0A7R8WJZ1"/>
<dbReference type="InterPro" id="IPR007653">
    <property type="entry name" value="SPC3"/>
</dbReference>
<dbReference type="PIRSF" id="PIRSF016089">
    <property type="entry name" value="SPC22"/>
    <property type="match status" value="1"/>
</dbReference>
<keyword evidence="7" id="KW-0472">Membrane</keyword>
<evidence type="ECO:0000256" key="6">
    <source>
        <dbReference type="ARBA" id="ARBA00022989"/>
    </source>
</evidence>
<gene>
    <name evidence="10" type="ORF">CTOB1V02_LOCUS10978</name>
</gene>
<evidence type="ECO:0000256" key="4">
    <source>
        <dbReference type="ARBA" id="ARBA00022824"/>
    </source>
</evidence>
<evidence type="ECO:0000256" key="1">
    <source>
        <dbReference type="ARBA" id="ARBA00004648"/>
    </source>
</evidence>
<feature type="non-terminal residue" evidence="10">
    <location>
        <position position="1"/>
    </location>
</feature>
<dbReference type="EMBL" id="OB665738">
    <property type="protein sequence ID" value="CAD7233155.1"/>
    <property type="molecule type" value="Genomic_DNA"/>
</dbReference>
<dbReference type="PANTHER" id="PTHR12804:SF0">
    <property type="entry name" value="SIGNAL PEPTIDASE COMPLEX SUBUNIT 3"/>
    <property type="match status" value="1"/>
</dbReference>
<name>A0A7R8WJZ1_9CRUS</name>
<evidence type="ECO:0000256" key="2">
    <source>
        <dbReference type="ARBA" id="ARBA00009289"/>
    </source>
</evidence>
<comment type="similarity">
    <text evidence="2">Belongs to the SPCS3 family.</text>
</comment>
<keyword evidence="3" id="KW-0812">Transmembrane</keyword>
<dbReference type="GO" id="GO:0045047">
    <property type="term" value="P:protein targeting to ER"/>
    <property type="evidence" value="ECO:0007669"/>
    <property type="project" value="TreeGrafter"/>
</dbReference>
<dbReference type="OrthoDB" id="10261524at2759"/>
<dbReference type="GO" id="GO:0005787">
    <property type="term" value="C:signal peptidase complex"/>
    <property type="evidence" value="ECO:0007669"/>
    <property type="project" value="InterPro"/>
</dbReference>
<dbReference type="Pfam" id="PF04573">
    <property type="entry name" value="SPC22"/>
    <property type="match status" value="1"/>
</dbReference>
<evidence type="ECO:0000313" key="10">
    <source>
        <dbReference type="EMBL" id="CAD7233155.1"/>
    </source>
</evidence>
<keyword evidence="6" id="KW-1133">Transmembrane helix</keyword>
<protein>
    <recommendedName>
        <fullName evidence="8">Signal peptidase complex subunit 3</fullName>
    </recommendedName>
</protein>
<proteinExistence type="inferred from homology"/>
<dbReference type="PANTHER" id="PTHR12804">
    <property type="entry name" value="MICROSOMAL SIGNAL PEPTIDASE 23 KD SUBUNIT SPC22/23"/>
    <property type="match status" value="1"/>
</dbReference>